<sequence length="135" mass="14479">MKKLICFLMIAFVAFVISPMVAMAETVASAAVENSTSIDIASYFATVPGLVSLVIIVTQFLKKLLKTEGVKTQILSWIIALALSCVGYFLQLGIFVGAAWYWIIIYAAAAGLIANGIATKHVVEAVLNLIKPKLT</sequence>
<gene>
    <name evidence="3" type="ORF">BXY64_2395</name>
</gene>
<keyword evidence="1" id="KW-1133">Transmembrane helix</keyword>
<evidence type="ECO:0000313" key="3">
    <source>
        <dbReference type="EMBL" id="RKE02307.1"/>
    </source>
</evidence>
<feature type="chain" id="PRO_5019197211" evidence="2">
    <location>
        <begin position="25"/>
        <end position="135"/>
    </location>
</feature>
<reference evidence="3 4" key="1">
    <citation type="submission" date="2018-09" db="EMBL/GenBank/DDBJ databases">
        <title>Genomic Encyclopedia of Archaeal and Bacterial Type Strains, Phase II (KMG-II): from individual species to whole genera.</title>
        <authorList>
            <person name="Goeker M."/>
        </authorList>
    </citation>
    <scope>NUCLEOTIDE SEQUENCE [LARGE SCALE GENOMIC DNA]</scope>
    <source>
        <strain evidence="3 4">DSM 21950</strain>
    </source>
</reference>
<feature type="signal peptide" evidence="2">
    <location>
        <begin position="1"/>
        <end position="24"/>
    </location>
</feature>
<feature type="transmembrane region" description="Helical" evidence="1">
    <location>
        <begin position="74"/>
        <end position="94"/>
    </location>
</feature>
<keyword evidence="2" id="KW-0732">Signal</keyword>
<keyword evidence="1" id="KW-0812">Transmembrane</keyword>
<feature type="transmembrane region" description="Helical" evidence="1">
    <location>
        <begin position="40"/>
        <end position="62"/>
    </location>
</feature>
<organism evidence="3 4">
    <name type="scientific">Marinifilum flexuosum</name>
    <dbReference type="NCBI Taxonomy" id="1117708"/>
    <lineage>
        <taxon>Bacteria</taxon>
        <taxon>Pseudomonadati</taxon>
        <taxon>Bacteroidota</taxon>
        <taxon>Bacteroidia</taxon>
        <taxon>Marinilabiliales</taxon>
        <taxon>Marinifilaceae</taxon>
    </lineage>
</organism>
<keyword evidence="4" id="KW-1185">Reference proteome</keyword>
<name>A0A419X3M4_9BACT</name>
<evidence type="ECO:0000256" key="2">
    <source>
        <dbReference type="SAM" id="SignalP"/>
    </source>
</evidence>
<comment type="caution">
    <text evidence="3">The sequence shown here is derived from an EMBL/GenBank/DDBJ whole genome shotgun (WGS) entry which is preliminary data.</text>
</comment>
<evidence type="ECO:0000313" key="4">
    <source>
        <dbReference type="Proteomes" id="UP000284531"/>
    </source>
</evidence>
<protein>
    <submittedName>
        <fullName evidence="3">Uncharacterized protein</fullName>
    </submittedName>
</protein>
<feature type="transmembrane region" description="Helical" evidence="1">
    <location>
        <begin position="100"/>
        <end position="118"/>
    </location>
</feature>
<keyword evidence="1" id="KW-0472">Membrane</keyword>
<dbReference type="AlphaFoldDB" id="A0A419X3M4"/>
<evidence type="ECO:0000256" key="1">
    <source>
        <dbReference type="SAM" id="Phobius"/>
    </source>
</evidence>
<dbReference type="Proteomes" id="UP000284531">
    <property type="component" value="Unassembled WGS sequence"/>
</dbReference>
<proteinExistence type="predicted"/>
<accession>A0A419X3M4</accession>
<dbReference type="EMBL" id="RAPQ01000009">
    <property type="protein sequence ID" value="RKE02307.1"/>
    <property type="molecule type" value="Genomic_DNA"/>
</dbReference>
<dbReference type="RefSeq" id="WP_147375977.1">
    <property type="nucleotide sequence ID" value="NZ_RAPQ01000009.1"/>
</dbReference>